<dbReference type="KEGG" id="ctm:Cabther_B0020"/>
<evidence type="ECO:0000313" key="2">
    <source>
        <dbReference type="Proteomes" id="UP000006791"/>
    </source>
</evidence>
<evidence type="ECO:0000313" key="1">
    <source>
        <dbReference type="EMBL" id="AEP13028.1"/>
    </source>
</evidence>
<dbReference type="Proteomes" id="UP000006791">
    <property type="component" value="Chromosome 2"/>
</dbReference>
<reference evidence="1 2" key="1">
    <citation type="journal article" date="2012" name="Environ. Microbiol.">
        <title>Complete genome of Candidatus Chloracidobacterium thermophilum, a chlorophyll-based photoheterotroph belonging to the phylum Acidobacteria.</title>
        <authorList>
            <person name="Garcia Costas A.M."/>
            <person name="Liu Z."/>
            <person name="Tomsho L.P."/>
            <person name="Schuster S.C."/>
            <person name="Ward D.M."/>
            <person name="Bryant D.A."/>
        </authorList>
    </citation>
    <scope>NUCLEOTIDE SEQUENCE [LARGE SCALE GENOMIC DNA]</scope>
    <source>
        <strain evidence="1 2">B</strain>
    </source>
</reference>
<protein>
    <submittedName>
        <fullName evidence="1">Uncharacterized protein</fullName>
    </submittedName>
</protein>
<dbReference type="EMBL" id="CP002515">
    <property type="protein sequence ID" value="AEP13028.1"/>
    <property type="molecule type" value="Genomic_DNA"/>
</dbReference>
<accession>G2LJL1</accession>
<dbReference type="STRING" id="981222.Cabther_B0020"/>
<organism evidence="1 2">
    <name type="scientific">Chloracidobacterium thermophilum (strain B)</name>
    <dbReference type="NCBI Taxonomy" id="981222"/>
    <lineage>
        <taxon>Bacteria</taxon>
        <taxon>Pseudomonadati</taxon>
        <taxon>Acidobacteriota</taxon>
        <taxon>Terriglobia</taxon>
        <taxon>Terriglobales</taxon>
        <taxon>Acidobacteriaceae</taxon>
        <taxon>Chloracidobacterium</taxon>
    </lineage>
</organism>
<sequence length="330" mass="36698">MGNPTDWLLALALAYERNTAQQPIPPSELFALLPAEAQQRLTSRQQEISAQDDATVTAWLAQTLDGLRQRVRQRSPALDERVHPSHIAAALRHEPLYIQRLLLASLPAAIGTAVARALRQSQIRLNMDDLAPVAPVLNAIRQRFLSQFVSADQIAPLTVFDELTEAELYRVAHAMGVAEVALASYDLPTTEAVTALLRRFPEAEARAIAEQIAALRVRPRPPAAARREFARQLVRTAMTAHKRDPELVMTLGWQVIMVALPAAGDANRLAFTFQKLPPKLVRRLQEWLDAPPAAARPELQKQLFEDVLRWAQHHRNQSMPDLSGAAVVLK</sequence>
<dbReference type="HOGENOM" id="CLU_841175_0_0_0"/>
<gene>
    <name evidence="1" type="ordered locus">Cabther_B0020</name>
</gene>
<dbReference type="AlphaFoldDB" id="G2LJL1"/>
<name>G2LJL1_CHLTF</name>
<dbReference type="OrthoDB" id="9889756at2"/>
<proteinExistence type="predicted"/>
<keyword evidence="2" id="KW-1185">Reference proteome</keyword>
<dbReference type="RefSeq" id="WP_014100766.1">
    <property type="nucleotide sequence ID" value="NC_016025.1"/>
</dbReference>